<reference evidence="1" key="1">
    <citation type="journal article" date="2015" name="Nature">
        <title>Complex archaea that bridge the gap between prokaryotes and eukaryotes.</title>
        <authorList>
            <person name="Spang A."/>
            <person name="Saw J.H."/>
            <person name="Jorgensen S.L."/>
            <person name="Zaremba-Niedzwiedzka K."/>
            <person name="Martijn J."/>
            <person name="Lind A.E."/>
            <person name="van Eijk R."/>
            <person name="Schleper C."/>
            <person name="Guy L."/>
            <person name="Ettema T.J."/>
        </authorList>
    </citation>
    <scope>NUCLEOTIDE SEQUENCE</scope>
</reference>
<dbReference type="EMBL" id="LAZR01003114">
    <property type="protein sequence ID" value="KKN21834.1"/>
    <property type="molecule type" value="Genomic_DNA"/>
</dbReference>
<name>A0A0F9NVJ2_9ZZZZ</name>
<comment type="caution">
    <text evidence="1">The sequence shown here is derived from an EMBL/GenBank/DDBJ whole genome shotgun (WGS) entry which is preliminary data.</text>
</comment>
<proteinExistence type="predicted"/>
<organism evidence="1">
    <name type="scientific">marine sediment metagenome</name>
    <dbReference type="NCBI Taxonomy" id="412755"/>
    <lineage>
        <taxon>unclassified sequences</taxon>
        <taxon>metagenomes</taxon>
        <taxon>ecological metagenomes</taxon>
    </lineage>
</organism>
<evidence type="ECO:0000313" key="1">
    <source>
        <dbReference type="EMBL" id="KKN21834.1"/>
    </source>
</evidence>
<sequence length="72" mass="8349">MLYDVYEVRNLDESDLEKRLLERVYQPSEPMYDTTQLIKVIIERVKTQTKLTNIRVVSVGQVANVGGEPPRI</sequence>
<protein>
    <submittedName>
        <fullName evidence="1">Uncharacterized protein</fullName>
    </submittedName>
</protein>
<gene>
    <name evidence="1" type="ORF">LCGC14_0921380</name>
</gene>
<accession>A0A0F9NVJ2</accession>
<dbReference type="AlphaFoldDB" id="A0A0F9NVJ2"/>